<comment type="caution">
    <text evidence="1">The sequence shown here is derived from an EMBL/GenBank/DDBJ whole genome shotgun (WGS) entry which is preliminary data.</text>
</comment>
<dbReference type="PROSITE" id="PS51257">
    <property type="entry name" value="PROKAR_LIPOPROTEIN"/>
    <property type="match status" value="1"/>
</dbReference>
<organism evidence="1 2">
    <name type="scientific">[Clostridium] clostridioforme CAG:132</name>
    <dbReference type="NCBI Taxonomy" id="1263065"/>
    <lineage>
        <taxon>Bacteria</taxon>
        <taxon>Bacillati</taxon>
        <taxon>Bacillota</taxon>
        <taxon>Clostridia</taxon>
        <taxon>Lachnospirales</taxon>
        <taxon>Lachnospiraceae</taxon>
        <taxon>Enterocloster</taxon>
    </lineage>
</organism>
<reference evidence="1" key="1">
    <citation type="submission" date="2012-11" db="EMBL/GenBank/DDBJ databases">
        <title>Dependencies among metagenomic species, viruses, plasmids and units of genetic variation.</title>
        <authorList>
            <person name="Nielsen H.B."/>
            <person name="Almeida M."/>
            <person name="Juncker A.S."/>
            <person name="Rasmussen S."/>
            <person name="Li J."/>
            <person name="Sunagawa S."/>
            <person name="Plichta D."/>
            <person name="Gautier L."/>
            <person name="Le Chatelier E."/>
            <person name="Peletier E."/>
            <person name="Bonde I."/>
            <person name="Nielsen T."/>
            <person name="Manichanh C."/>
            <person name="Arumugam M."/>
            <person name="Batto J."/>
            <person name="Santos M.B.Q.D."/>
            <person name="Blom N."/>
            <person name="Borruel N."/>
            <person name="Burgdorf K.S."/>
            <person name="Boumezbeur F."/>
            <person name="Casellas F."/>
            <person name="Dore J."/>
            <person name="Guarner F."/>
            <person name="Hansen T."/>
            <person name="Hildebrand F."/>
            <person name="Kaas R.S."/>
            <person name="Kennedy S."/>
            <person name="Kristiansen K."/>
            <person name="Kultima J.R."/>
            <person name="Leonard P."/>
            <person name="Levenez F."/>
            <person name="Lund O."/>
            <person name="Moumen B."/>
            <person name="Le Paslier D."/>
            <person name="Pons N."/>
            <person name="Pedersen O."/>
            <person name="Prifti E."/>
            <person name="Qin J."/>
            <person name="Raes J."/>
            <person name="Tap J."/>
            <person name="Tims S."/>
            <person name="Ussery D.W."/>
            <person name="Yamada T."/>
            <person name="MetaHit consortium"/>
            <person name="Renault P."/>
            <person name="Sicheritz-Ponten T."/>
            <person name="Bork P."/>
            <person name="Wang J."/>
            <person name="Brunak S."/>
            <person name="Ehrlich S.D."/>
        </authorList>
    </citation>
    <scope>NUCLEOTIDE SEQUENCE [LARGE SCALE GENOMIC DNA]</scope>
</reference>
<dbReference type="EMBL" id="CBDY010000314">
    <property type="protein sequence ID" value="CDB63658.1"/>
    <property type="molecule type" value="Genomic_DNA"/>
</dbReference>
<dbReference type="AlphaFoldDB" id="R6JLC1"/>
<accession>R6JLC1</accession>
<dbReference type="RefSeq" id="WP_022203013.1">
    <property type="nucleotide sequence ID" value="NZ_FR886092.1"/>
</dbReference>
<evidence type="ECO:0000313" key="1">
    <source>
        <dbReference type="EMBL" id="CDB63658.1"/>
    </source>
</evidence>
<proteinExistence type="predicted"/>
<evidence type="ECO:0000313" key="2">
    <source>
        <dbReference type="Proteomes" id="UP000018009"/>
    </source>
</evidence>
<gene>
    <name evidence="1" type="ORF">BN486_03487</name>
</gene>
<dbReference type="Proteomes" id="UP000018009">
    <property type="component" value="Unassembled WGS sequence"/>
</dbReference>
<protein>
    <submittedName>
        <fullName evidence="1">Uncharacterized protein</fullName>
    </submittedName>
</protein>
<name>R6JLC1_9FIRM</name>
<sequence length="78" mass="8403">MKHIKPLLLAGVVSFAVMGCGKSPAPQEETSVKETIAATEKESVAAKDEAQTVKLLKADALTDDMQLVDVREEEQFVS</sequence>